<evidence type="ECO:0000256" key="1">
    <source>
        <dbReference type="SAM" id="MobiDB-lite"/>
    </source>
</evidence>
<evidence type="ECO:0000313" key="4">
    <source>
        <dbReference type="Proteomes" id="UP000292027"/>
    </source>
</evidence>
<evidence type="ECO:0000313" key="3">
    <source>
        <dbReference type="EMBL" id="RZU14265.1"/>
    </source>
</evidence>
<dbReference type="AlphaFoldDB" id="A0A4Q7WX57"/>
<keyword evidence="2" id="KW-0812">Transmembrane</keyword>
<accession>A0A4Q7WX57</accession>
<dbReference type="Proteomes" id="UP000292027">
    <property type="component" value="Unassembled WGS sequence"/>
</dbReference>
<reference evidence="3 4" key="1">
    <citation type="journal article" date="2015" name="Stand. Genomic Sci.">
        <title>Genomic Encyclopedia of Bacterial and Archaeal Type Strains, Phase III: the genomes of soil and plant-associated and newly described type strains.</title>
        <authorList>
            <person name="Whitman W.B."/>
            <person name="Woyke T."/>
            <person name="Klenk H.P."/>
            <person name="Zhou Y."/>
            <person name="Lilburn T.G."/>
            <person name="Beck B.J."/>
            <person name="De Vos P."/>
            <person name="Vandamme P."/>
            <person name="Eisen J.A."/>
            <person name="Garrity G."/>
            <person name="Hugenholtz P."/>
            <person name="Kyrpides N.C."/>
        </authorList>
    </citation>
    <scope>NUCLEOTIDE SEQUENCE [LARGE SCALE GENOMIC DNA]</scope>
    <source>
        <strain evidence="3 4">VKM Ac-2540</strain>
    </source>
</reference>
<dbReference type="RefSeq" id="WP_130446433.1">
    <property type="nucleotide sequence ID" value="NZ_SHKR01000013.1"/>
</dbReference>
<keyword evidence="2" id="KW-1133">Transmembrane helix</keyword>
<keyword evidence="4" id="KW-1185">Reference proteome</keyword>
<organism evidence="3 4">
    <name type="scientific">Kribbella rubisoli</name>
    <dbReference type="NCBI Taxonomy" id="3075929"/>
    <lineage>
        <taxon>Bacteria</taxon>
        <taxon>Bacillati</taxon>
        <taxon>Actinomycetota</taxon>
        <taxon>Actinomycetes</taxon>
        <taxon>Propionibacteriales</taxon>
        <taxon>Kribbellaceae</taxon>
        <taxon>Kribbella</taxon>
    </lineage>
</organism>
<protein>
    <submittedName>
        <fullName evidence="3">Uncharacterized protein</fullName>
    </submittedName>
</protein>
<name>A0A4Q7WX57_9ACTN</name>
<sequence length="209" mass="21476">MSQDVSDQPEEQKKGGPIRALASHPLLVAVVPAVISVAATLLLGANGQLPSAVRPEPSVVTTTATTTVTASASAADTESTPAASPSSGAAAPVMHAGKLDLALNASADLDSPSIDATWRVISLPQGASADINWQGGGLFVRGDAQGFVSSATRPSCQTSSGYGTNFLELQNKPLGTFLCIYTNEKHYSLLKLTRDDGNDGASFEVTTYN</sequence>
<proteinExistence type="predicted"/>
<evidence type="ECO:0000256" key="2">
    <source>
        <dbReference type="SAM" id="Phobius"/>
    </source>
</evidence>
<keyword evidence="2" id="KW-0472">Membrane</keyword>
<comment type="caution">
    <text evidence="3">The sequence shown here is derived from an EMBL/GenBank/DDBJ whole genome shotgun (WGS) entry which is preliminary data.</text>
</comment>
<feature type="transmembrane region" description="Helical" evidence="2">
    <location>
        <begin position="26"/>
        <end position="45"/>
    </location>
</feature>
<gene>
    <name evidence="3" type="ORF">EV645_5136</name>
</gene>
<dbReference type="EMBL" id="SHKR01000013">
    <property type="protein sequence ID" value="RZU14265.1"/>
    <property type="molecule type" value="Genomic_DNA"/>
</dbReference>
<feature type="region of interest" description="Disordered" evidence="1">
    <location>
        <begin position="69"/>
        <end position="90"/>
    </location>
</feature>